<dbReference type="CDD" id="cd04476">
    <property type="entry name" value="RPA1_DBD_C"/>
    <property type="match status" value="1"/>
</dbReference>
<comment type="similarity">
    <text evidence="1">Belongs to the replication factor A protein 1 family.</text>
</comment>
<evidence type="ECO:0000256" key="4">
    <source>
        <dbReference type="ARBA" id="ARBA00022833"/>
    </source>
</evidence>
<protein>
    <recommendedName>
        <fullName evidence="11">Replication factor A C-terminal domain-containing protein</fullName>
    </recommendedName>
</protein>
<dbReference type="PANTHER" id="PTHR47165:SF4">
    <property type="entry name" value="OS03G0429900 PROTEIN"/>
    <property type="match status" value="1"/>
</dbReference>
<dbReference type="VEuPathDB" id="ToxoDB:LOC34622204"/>
<evidence type="ECO:0000256" key="1">
    <source>
        <dbReference type="ARBA" id="ARBA00005690"/>
    </source>
</evidence>
<dbReference type="Pfam" id="PF08646">
    <property type="entry name" value="Rep_fac-A_C"/>
    <property type="match status" value="1"/>
</dbReference>
<reference evidence="9 10" key="1">
    <citation type="journal article" date="2016" name="BMC Genomics">
        <title>Comparative genomics reveals Cyclospora cayetanensis possesses coccidia-like metabolism and invasion components but unique surface antigens.</title>
        <authorList>
            <person name="Liu S."/>
            <person name="Wang L."/>
            <person name="Zheng H."/>
            <person name="Xu Z."/>
            <person name="Roellig D.M."/>
            <person name="Li N."/>
            <person name="Frace M.A."/>
            <person name="Tang K."/>
            <person name="Arrowood M.J."/>
            <person name="Moss D.M."/>
            <person name="Zhang L."/>
            <person name="Feng Y."/>
            <person name="Xiao L."/>
        </authorList>
    </citation>
    <scope>NUCLEOTIDE SEQUENCE [LARGE SCALE GENOMIC DNA]</scope>
    <source>
        <strain evidence="9 10">CHN_HEN01</strain>
    </source>
</reference>
<dbReference type="EMBL" id="JROU02001681">
    <property type="protein sequence ID" value="OEH75605.1"/>
    <property type="molecule type" value="Genomic_DNA"/>
</dbReference>
<feature type="domain" description="Replication protein A OB" evidence="8">
    <location>
        <begin position="505"/>
        <end position="574"/>
    </location>
</feature>
<dbReference type="AlphaFoldDB" id="A0A1D3CWM8"/>
<feature type="domain" description="Replication factor A C-terminal" evidence="7">
    <location>
        <begin position="656"/>
        <end position="792"/>
    </location>
</feature>
<evidence type="ECO:0000256" key="6">
    <source>
        <dbReference type="SAM" id="MobiDB-lite"/>
    </source>
</evidence>
<gene>
    <name evidence="9" type="ORF">cyc_05926</name>
</gene>
<dbReference type="Gene3D" id="2.40.50.140">
    <property type="entry name" value="Nucleic acid-binding proteins"/>
    <property type="match status" value="3"/>
</dbReference>
<dbReference type="InterPro" id="IPR012340">
    <property type="entry name" value="NA-bd_OB-fold"/>
</dbReference>
<dbReference type="PANTHER" id="PTHR47165">
    <property type="entry name" value="OS03G0429900 PROTEIN"/>
    <property type="match status" value="1"/>
</dbReference>
<name>A0A1D3CWM8_9EIME</name>
<dbReference type="InParanoid" id="A0A1D3CWM8"/>
<evidence type="ECO:0000313" key="9">
    <source>
        <dbReference type="EMBL" id="OEH75605.1"/>
    </source>
</evidence>
<sequence length="871" mass="94443">MSAEDAGQQHEALAPADVPLSVGFWDAFASGSMWTAPVLAVLTFSQVGRDHLLILATDGSSPLDGSESKEHLKRFRVALSELASFSSNDSNRPQAEKEQQCLEIQEALVCTVRHPSSPRLSINAFVPPGTAGVLGLSLLEDWGRQTPVVTGIQLLPGHWIRPNAPLVSHSLYATDSSNDGTGHFESKVAEQSGDSPAAPTAAEVPGGALPARKRRRAARGDGSKEKSTNCLSLVYAHSRSGPVAKAQRGVRTALSDLHLYSHQWEILARISYKSEVKSFANAKGESSLFTVHLIDNQATEIRATFFGRAVALWYSKLHVGGLYTFSKGTLQRANKLHNPLPHEVEIKFDAAAQIDEAPDDPRIPHQKSGALSLSSLILENCTTIPPTRPLLAICGSNSEGKRFERVSLADIQQRPAGTLADILAFVVEAKEPQTIISRVCPKSSGHIDSAHHLQHGSQTGDATDYLVPCNSSLEEQSRDPFIEGPPRATYRLKCPLQCTASYQEARRTKNEELVRRELTLLDSSGAFVSLSLFGTQAMPLRQEVLSNCPLVAAKGVRVNEYGGRACLSSSAQMKIHFFHAAATASEAADAPHGGEQCGVDKSEVEREWQWWRTAGARLLSEASTKGAKAVGLQTLAEVVKAAAALQLEEPGTTRTFRVVASVFDLRGDKLVWLACPQCKRKVQKELPSAATSGAFKCNNCRRAVTPESRWMLCLKLIDVSGTLSCVALGEQGQVVMRVVDVTAESLGKLDKGALDTRGRTFADIMQQLAFSEFEFQLTAKCELYKEAKNVQIVIRLRIVASCLQRRHTYTLELLQLALEVGRGSLAASRRSVGSSGTERHTDCSSHLGVLLYPFLILYTPLCLDASTKGCV</sequence>
<dbReference type="GO" id="GO:0003677">
    <property type="term" value="F:DNA binding"/>
    <property type="evidence" value="ECO:0007669"/>
    <property type="project" value="UniProtKB-KW"/>
</dbReference>
<dbReference type="Pfam" id="PF16900">
    <property type="entry name" value="REPA_OB_2"/>
    <property type="match status" value="1"/>
</dbReference>
<proteinExistence type="inferred from homology"/>
<comment type="caution">
    <text evidence="9">The sequence shown here is derived from an EMBL/GenBank/DDBJ whole genome shotgun (WGS) entry which is preliminary data.</text>
</comment>
<evidence type="ECO:0000259" key="8">
    <source>
        <dbReference type="Pfam" id="PF16900"/>
    </source>
</evidence>
<evidence type="ECO:0000256" key="3">
    <source>
        <dbReference type="ARBA" id="ARBA00022771"/>
    </source>
</evidence>
<dbReference type="InterPro" id="IPR047192">
    <property type="entry name" value="Euk_RPA1_DBD_C"/>
</dbReference>
<accession>A0A1D3CWM8</accession>
<feature type="region of interest" description="Disordered" evidence="6">
    <location>
        <begin position="177"/>
        <end position="225"/>
    </location>
</feature>
<organism evidence="9 10">
    <name type="scientific">Cyclospora cayetanensis</name>
    <dbReference type="NCBI Taxonomy" id="88456"/>
    <lineage>
        <taxon>Eukaryota</taxon>
        <taxon>Sar</taxon>
        <taxon>Alveolata</taxon>
        <taxon>Apicomplexa</taxon>
        <taxon>Conoidasida</taxon>
        <taxon>Coccidia</taxon>
        <taxon>Eucoccidiorida</taxon>
        <taxon>Eimeriorina</taxon>
        <taxon>Eimeriidae</taxon>
        <taxon>Cyclospora</taxon>
    </lineage>
</organism>
<dbReference type="FunFam" id="2.40.50.140:FF:000041">
    <property type="entry name" value="Replication protein A subunit"/>
    <property type="match status" value="1"/>
</dbReference>
<keyword evidence="5" id="KW-0238">DNA-binding</keyword>
<dbReference type="InterPro" id="IPR013955">
    <property type="entry name" value="Rep_factor-A_C"/>
</dbReference>
<evidence type="ECO:0000259" key="7">
    <source>
        <dbReference type="Pfam" id="PF08646"/>
    </source>
</evidence>
<keyword evidence="4" id="KW-0862">Zinc</keyword>
<keyword evidence="10" id="KW-1185">Reference proteome</keyword>
<evidence type="ECO:0008006" key="11">
    <source>
        <dbReference type="Google" id="ProtNLM"/>
    </source>
</evidence>
<dbReference type="GO" id="GO:0008270">
    <property type="term" value="F:zinc ion binding"/>
    <property type="evidence" value="ECO:0007669"/>
    <property type="project" value="UniProtKB-KW"/>
</dbReference>
<keyword evidence="2" id="KW-0479">Metal-binding</keyword>
<dbReference type="CDD" id="cd04474">
    <property type="entry name" value="RPA1_DBD_A"/>
    <property type="match status" value="1"/>
</dbReference>
<keyword evidence="3" id="KW-0863">Zinc-finger</keyword>
<evidence type="ECO:0000256" key="2">
    <source>
        <dbReference type="ARBA" id="ARBA00022723"/>
    </source>
</evidence>
<evidence type="ECO:0000256" key="5">
    <source>
        <dbReference type="ARBA" id="ARBA00023125"/>
    </source>
</evidence>
<dbReference type="Proteomes" id="UP000095192">
    <property type="component" value="Unassembled WGS sequence"/>
</dbReference>
<dbReference type="VEuPathDB" id="ToxoDB:cyc_05926"/>
<evidence type="ECO:0000313" key="10">
    <source>
        <dbReference type="Proteomes" id="UP000095192"/>
    </source>
</evidence>
<dbReference type="SUPFAM" id="SSF50249">
    <property type="entry name" value="Nucleic acid-binding proteins"/>
    <property type="match status" value="3"/>
</dbReference>
<dbReference type="InterPro" id="IPR031657">
    <property type="entry name" value="REPA_OB_2"/>
</dbReference>